<feature type="site" description="Lowers pKa of active site Cys" evidence="3">
    <location>
        <position position="283"/>
    </location>
</feature>
<dbReference type="SUPFAM" id="SSF47616">
    <property type="entry name" value="GST C-terminal domain-like"/>
    <property type="match status" value="1"/>
</dbReference>
<dbReference type="InterPro" id="IPR047047">
    <property type="entry name" value="GST_Omega-like_C"/>
</dbReference>
<dbReference type="Pfam" id="PF13410">
    <property type="entry name" value="GST_C_2"/>
    <property type="match status" value="1"/>
</dbReference>
<proteinExistence type="predicted"/>
<feature type="active site" description="Nucleophile" evidence="1">
    <location>
        <position position="51"/>
    </location>
</feature>
<dbReference type="OrthoDB" id="9769158at2"/>
<dbReference type="SFLD" id="SFLDG01206">
    <property type="entry name" value="Xi.1"/>
    <property type="match status" value="1"/>
</dbReference>
<accession>A0A1W1I2Q7</accession>
<dbReference type="InterPro" id="IPR036282">
    <property type="entry name" value="Glutathione-S-Trfase_C_sf"/>
</dbReference>
<feature type="binding site" evidence="2">
    <location>
        <position position="84"/>
    </location>
    <ligand>
        <name>glutathione</name>
        <dbReference type="ChEBI" id="CHEBI:57925"/>
    </ligand>
</feature>
<protein>
    <submittedName>
        <fullName evidence="4">S-transferase</fullName>
    </submittedName>
</protein>
<reference evidence="4 5" key="1">
    <citation type="submission" date="2017-03" db="EMBL/GenBank/DDBJ databases">
        <authorList>
            <person name="Afonso C.L."/>
            <person name="Miller P.J."/>
            <person name="Scott M.A."/>
            <person name="Spackman E."/>
            <person name="Goraichik I."/>
            <person name="Dimitrov K.M."/>
            <person name="Suarez D.L."/>
            <person name="Swayne D.E."/>
        </authorList>
    </citation>
    <scope>NUCLEOTIDE SEQUENCE [LARGE SCALE GENOMIC DNA]</scope>
    <source>
        <strain evidence="4">Genome sequencing of Nitrospira japonica strain NJ11</strain>
    </source>
</reference>
<sequence>MAGRAQFPDEQSDQGEFKRQDDAFRQWITADGSSGYPAASGRYHLYVSWACPWAHRTIIVRRLKKLESVIGMTVVDPIRDERGWAFREGPGHSLDSLNGFHFLSDAYRATDSHYRGRVTVPVLWDTVAKRIVSNSDDDLMRMLNGAFDGFAESRIDLYPQRLQRDIDDLNEFIYENVNDGVYRAGFSTSQRVYEQAVRRLFDALDQLDARLKTRRYLFGETFVETDWRLFVTLIRFDAVYHGHFKCNIRRIIDYPNLFAYLKDLYQTEGIADTVNFDHIKRHYYVTHDDINPTRIVPLGPIQDLSSPHHRERLV</sequence>
<evidence type="ECO:0000256" key="3">
    <source>
        <dbReference type="PIRSR" id="PIRSR015753-3"/>
    </source>
</evidence>
<evidence type="ECO:0000313" key="4">
    <source>
        <dbReference type="EMBL" id="SLM47255.1"/>
    </source>
</evidence>
<evidence type="ECO:0000256" key="2">
    <source>
        <dbReference type="PIRSR" id="PIRSR015753-2"/>
    </source>
</evidence>
<dbReference type="KEGG" id="nja:NSJP_1083"/>
<keyword evidence="5" id="KW-1185">Reference proteome</keyword>
<dbReference type="SUPFAM" id="SSF52833">
    <property type="entry name" value="Thioredoxin-like"/>
    <property type="match status" value="1"/>
</dbReference>
<dbReference type="AlphaFoldDB" id="A0A1W1I2Q7"/>
<dbReference type="CDD" id="cd03190">
    <property type="entry name" value="GST_C_Omega_like"/>
    <property type="match status" value="1"/>
</dbReference>
<dbReference type="GO" id="GO:0005737">
    <property type="term" value="C:cytoplasm"/>
    <property type="evidence" value="ECO:0007669"/>
    <property type="project" value="TreeGrafter"/>
</dbReference>
<dbReference type="Gene3D" id="1.20.1050.10">
    <property type="match status" value="1"/>
</dbReference>
<dbReference type="PANTHER" id="PTHR32419:SF6">
    <property type="entry name" value="GLUTATHIONE S-TRANSFERASE OMEGA-LIKE 1-RELATED"/>
    <property type="match status" value="1"/>
</dbReference>
<dbReference type="PIRSF" id="PIRSF015753">
    <property type="entry name" value="GST"/>
    <property type="match status" value="1"/>
</dbReference>
<dbReference type="InterPro" id="IPR040079">
    <property type="entry name" value="Glutathione_S-Trfase"/>
</dbReference>
<dbReference type="InterPro" id="IPR036249">
    <property type="entry name" value="Thioredoxin-like_sf"/>
</dbReference>
<evidence type="ECO:0000313" key="5">
    <source>
        <dbReference type="Proteomes" id="UP000192042"/>
    </source>
</evidence>
<name>A0A1W1I2Q7_9BACT</name>
<feature type="active site" description="Proton donor/acceptor" evidence="1">
    <location>
        <position position="182"/>
    </location>
</feature>
<dbReference type="Gene3D" id="3.40.30.10">
    <property type="entry name" value="Glutaredoxin"/>
    <property type="match status" value="1"/>
</dbReference>
<dbReference type="SFLD" id="SFLDS00019">
    <property type="entry name" value="Glutathione_Transferase_(cytos"/>
    <property type="match status" value="1"/>
</dbReference>
<dbReference type="InterPro" id="IPR016639">
    <property type="entry name" value="GST_Omega/GSH"/>
</dbReference>
<dbReference type="EMBL" id="LT828648">
    <property type="protein sequence ID" value="SLM47255.1"/>
    <property type="molecule type" value="Genomic_DNA"/>
</dbReference>
<dbReference type="RefSeq" id="WP_080885818.1">
    <property type="nucleotide sequence ID" value="NZ_LT828648.1"/>
</dbReference>
<feature type="site" description="Lowers pKa of active site Cys" evidence="3">
    <location>
        <position position="240"/>
    </location>
</feature>
<evidence type="ECO:0000256" key="1">
    <source>
        <dbReference type="PIRSR" id="PIRSR015753-1"/>
    </source>
</evidence>
<feature type="binding site" evidence="2">
    <location>
        <begin position="117"/>
        <end position="120"/>
    </location>
    <ligand>
        <name>glutathione</name>
        <dbReference type="ChEBI" id="CHEBI:57925"/>
    </ligand>
</feature>
<organism evidence="4 5">
    <name type="scientific">Nitrospira japonica</name>
    <dbReference type="NCBI Taxonomy" id="1325564"/>
    <lineage>
        <taxon>Bacteria</taxon>
        <taxon>Pseudomonadati</taxon>
        <taxon>Nitrospirota</taxon>
        <taxon>Nitrospiria</taxon>
        <taxon>Nitrospirales</taxon>
        <taxon>Nitrospiraceae</taxon>
        <taxon>Nitrospira</taxon>
    </lineage>
</organism>
<dbReference type="Proteomes" id="UP000192042">
    <property type="component" value="Chromosome I"/>
</dbReference>
<dbReference type="PANTHER" id="PTHR32419">
    <property type="entry name" value="GLUTATHIONYL-HYDROQUINONE REDUCTASE"/>
    <property type="match status" value="1"/>
</dbReference>
<dbReference type="SFLD" id="SFLDG01148">
    <property type="entry name" value="Xi_(cytGST)"/>
    <property type="match status" value="1"/>
</dbReference>
<dbReference type="GO" id="GO:0004364">
    <property type="term" value="F:glutathione transferase activity"/>
    <property type="evidence" value="ECO:0007669"/>
    <property type="project" value="InterPro"/>
</dbReference>
<keyword evidence="4" id="KW-0808">Transferase</keyword>
<gene>
    <name evidence="4" type="primary">yqjG</name>
    <name evidence="4" type="ORF">NSJP_1083</name>
</gene>
<dbReference type="STRING" id="1325564.NSJP_1083"/>